<dbReference type="InterPro" id="IPR000432">
    <property type="entry name" value="DNA_mismatch_repair_MutS_C"/>
</dbReference>
<evidence type="ECO:0000259" key="6">
    <source>
        <dbReference type="SMART" id="SM00534"/>
    </source>
</evidence>
<reference evidence="7 8" key="1">
    <citation type="journal article" date="2011" name="Stand. Genomic Sci.">
        <title>Complete genome sequence of Nitratifractor salsuginis type strain (E9I37-1).</title>
        <authorList>
            <person name="Anderson I."/>
            <person name="Sikorski J."/>
            <person name="Zeytun A."/>
            <person name="Nolan M."/>
            <person name="Lapidus A."/>
            <person name="Lucas S."/>
            <person name="Hammon N."/>
            <person name="Deshpande S."/>
            <person name="Cheng J.F."/>
            <person name="Tapia R."/>
            <person name="Han C."/>
            <person name="Goodwin L."/>
            <person name="Pitluck S."/>
            <person name="Liolios K."/>
            <person name="Pagani I."/>
            <person name="Ivanova N."/>
            <person name="Huntemann M."/>
            <person name="Mavromatis K."/>
            <person name="Ovchinikova G."/>
            <person name="Pati A."/>
            <person name="Chen A."/>
            <person name="Palaniappan K."/>
            <person name="Land M."/>
            <person name="Hauser L."/>
            <person name="Brambilla E.M."/>
            <person name="Ngatchou-Djao O.D."/>
            <person name="Rohde M."/>
            <person name="Tindall B.J."/>
            <person name="Goker M."/>
            <person name="Detter J.C."/>
            <person name="Woyke T."/>
            <person name="Bristow J."/>
            <person name="Eisen J.A."/>
            <person name="Markowitz V."/>
            <person name="Hugenholtz P."/>
            <person name="Klenk H.P."/>
            <person name="Kyrpides N.C."/>
        </authorList>
    </citation>
    <scope>NUCLEOTIDE SEQUENCE [LARGE SCALE GENOMIC DNA]</scope>
    <source>
        <strain evidence="8">DSM 16511 / JCM 12458 / E9I37-1</strain>
    </source>
</reference>
<evidence type="ECO:0000256" key="2">
    <source>
        <dbReference type="ARBA" id="ARBA00022763"/>
    </source>
</evidence>
<dbReference type="InterPro" id="IPR036187">
    <property type="entry name" value="DNA_mismatch_repair_MutS_sf"/>
</dbReference>
<dbReference type="STRING" id="749222.Nitsa_0587"/>
<gene>
    <name evidence="7" type="ordered locus">Nitsa_0587</name>
</gene>
<dbReference type="GO" id="GO:0140664">
    <property type="term" value="F:ATP-dependent DNA damage sensor activity"/>
    <property type="evidence" value="ECO:0007669"/>
    <property type="project" value="InterPro"/>
</dbReference>
<keyword evidence="8" id="KW-1185">Reference proteome</keyword>
<proteinExistence type="predicted"/>
<organism evidence="7 8">
    <name type="scientific">Nitratifractor salsuginis (strain DSM 16511 / JCM 12458 / E9I37-1)</name>
    <dbReference type="NCBI Taxonomy" id="749222"/>
    <lineage>
        <taxon>Bacteria</taxon>
        <taxon>Pseudomonadati</taxon>
        <taxon>Campylobacterota</taxon>
        <taxon>Epsilonproteobacteria</taxon>
        <taxon>Campylobacterales</taxon>
        <taxon>Sulfurovaceae</taxon>
        <taxon>Nitratifractor</taxon>
    </lineage>
</organism>
<dbReference type="InterPro" id="IPR017261">
    <property type="entry name" value="DNA_mismatch_repair_MutS/MSH"/>
</dbReference>
<dbReference type="SMART" id="SM00533">
    <property type="entry name" value="MUTSd"/>
    <property type="match status" value="1"/>
</dbReference>
<dbReference type="Proteomes" id="UP000008633">
    <property type="component" value="Chromosome"/>
</dbReference>
<evidence type="ECO:0000313" key="7">
    <source>
        <dbReference type="EMBL" id="ADV45855.1"/>
    </source>
</evidence>
<dbReference type="Gene3D" id="3.30.420.110">
    <property type="entry name" value="MutS, connector domain"/>
    <property type="match status" value="1"/>
</dbReference>
<dbReference type="OrthoDB" id="9802448at2"/>
<dbReference type="InterPro" id="IPR027417">
    <property type="entry name" value="P-loop_NTPase"/>
</dbReference>
<evidence type="ECO:0000313" key="8">
    <source>
        <dbReference type="Proteomes" id="UP000008633"/>
    </source>
</evidence>
<reference evidence="8" key="2">
    <citation type="submission" date="2011-01" db="EMBL/GenBank/DDBJ databases">
        <title>The complete genome of Nitratifractor salsuginis DSM 16511.</title>
        <authorList>
            <consortium name="US DOE Joint Genome Institute (JGI-PGF)"/>
            <person name="Lucas S."/>
            <person name="Copeland A."/>
            <person name="Lapidus A."/>
            <person name="Bruce D."/>
            <person name="Goodwin L."/>
            <person name="Pitluck S."/>
            <person name="Kyrpides N."/>
            <person name="Mavromatis K."/>
            <person name="Ivanova N."/>
            <person name="Mikhailova N."/>
            <person name="Zeytun A."/>
            <person name="Detter J.C."/>
            <person name="Tapia R."/>
            <person name="Han C."/>
            <person name="Land M."/>
            <person name="Hauser L."/>
            <person name="Markowitz V."/>
            <person name="Cheng J.-F."/>
            <person name="Hugenholtz P."/>
            <person name="Woyke T."/>
            <person name="Wu D."/>
            <person name="Tindall B."/>
            <person name="Schuetze A."/>
            <person name="Brambilla E."/>
            <person name="Klenk H.-P."/>
            <person name="Eisen J.A."/>
        </authorList>
    </citation>
    <scope>NUCLEOTIDE SEQUENCE [LARGE SCALE GENOMIC DNA]</scope>
    <source>
        <strain evidence="8">DSM 16511 / JCM 12458 / E9I37-1</strain>
    </source>
</reference>
<keyword evidence="2" id="KW-0227">DNA damage</keyword>
<dbReference type="GO" id="GO:0005524">
    <property type="term" value="F:ATP binding"/>
    <property type="evidence" value="ECO:0007669"/>
    <property type="project" value="UniProtKB-KW"/>
</dbReference>
<dbReference type="GO" id="GO:0030983">
    <property type="term" value="F:mismatched DNA binding"/>
    <property type="evidence" value="ECO:0007669"/>
    <property type="project" value="InterPro"/>
</dbReference>
<dbReference type="Gene3D" id="1.10.1420.10">
    <property type="match status" value="2"/>
</dbReference>
<dbReference type="InterPro" id="IPR007696">
    <property type="entry name" value="DNA_mismatch_repair_MutS_core"/>
</dbReference>
<dbReference type="InterPro" id="IPR036678">
    <property type="entry name" value="MutS_con_dom_sf"/>
</dbReference>
<dbReference type="SUPFAM" id="SSF53150">
    <property type="entry name" value="DNA repair protein MutS, domain II"/>
    <property type="match status" value="1"/>
</dbReference>
<feature type="domain" description="DNA mismatch repair protein MutS core" evidence="5">
    <location>
        <begin position="320"/>
        <end position="652"/>
    </location>
</feature>
<protein>
    <submittedName>
        <fullName evidence="7">DNA mismatch repair protein MutS domain protein</fullName>
    </submittedName>
</protein>
<dbReference type="eggNOG" id="COG0249">
    <property type="taxonomic scope" value="Bacteria"/>
</dbReference>
<dbReference type="SUPFAM" id="SSF55271">
    <property type="entry name" value="DNA repair protein MutS, domain I"/>
    <property type="match status" value="1"/>
</dbReference>
<dbReference type="KEGG" id="nsa:Nitsa_0587"/>
<keyword evidence="3" id="KW-0067">ATP-binding</keyword>
<dbReference type="SUPFAM" id="SSF48334">
    <property type="entry name" value="DNA repair protein MutS, domain III"/>
    <property type="match status" value="1"/>
</dbReference>
<dbReference type="HOGENOM" id="CLU_002472_3_1_7"/>
<dbReference type="InterPro" id="IPR016151">
    <property type="entry name" value="DNA_mismatch_repair_MutS_N"/>
</dbReference>
<dbReference type="PIRSF" id="PIRSF037677">
    <property type="entry name" value="DNA_mis_repair_Msh6"/>
    <property type="match status" value="1"/>
</dbReference>
<dbReference type="Pfam" id="PF01624">
    <property type="entry name" value="MutS_I"/>
    <property type="match status" value="1"/>
</dbReference>
<dbReference type="CDD" id="cd00085">
    <property type="entry name" value="HNHc"/>
    <property type="match status" value="1"/>
</dbReference>
<dbReference type="Pfam" id="PF05192">
    <property type="entry name" value="MutS_III"/>
    <property type="match status" value="1"/>
</dbReference>
<evidence type="ECO:0000256" key="4">
    <source>
        <dbReference type="ARBA" id="ARBA00023125"/>
    </source>
</evidence>
<feature type="domain" description="DNA mismatch repair proteins mutS family" evidence="6">
    <location>
        <begin position="686"/>
        <end position="876"/>
    </location>
</feature>
<dbReference type="SMART" id="SM00534">
    <property type="entry name" value="MUTSac"/>
    <property type="match status" value="1"/>
</dbReference>
<dbReference type="Gene3D" id="3.40.50.300">
    <property type="entry name" value="P-loop containing nucleotide triphosphate hydrolases"/>
    <property type="match status" value="1"/>
</dbReference>
<dbReference type="eggNOG" id="COG1403">
    <property type="taxonomic scope" value="Bacteria"/>
</dbReference>
<sequence>MDRASEILNQKGKLLTEIYFELQRYYEERYGPDALVFIEVGNFFEVYEVNNEELKIGKAKEIAEFLNIQLTRKNKTILENSVNNPLMAGVPAISLERYLARLVQSRKYTVILVRQKGVPPKVKRYIGNIISPGTNFEYQNDARENNIVSVLIDENRGIYSVGYAAIDVTTGKTLVNEIHSTRDDKTFALDELFNLLQSYRSSEVILTLANKEIDREWLLHYLEIKNLPHSFNESHPRIAYQNELFARVFEIRSLLSPIEYLDLERYPLTTEALAILIDFIIEHDESLIEKMNRPQFLGNNRYLYLGNNALEQLGVISRDPAEVTLLELIDRSSTAFGKRLLKERLLNPICDPEILNARYDLSERVAPRSEQFATRLKQIYDLERLGRRIKLRRLHPVELTYIAMSMEGIEGLFTLCRESGIEVDNALESESREFSRYLQSSFDLEACARYRLDQIDDNIFREGVHPSIDELVRRQNEELAKIESVAEHIEGLFERDRLLSTANGSLVQVGYLESEGYHLTLTKTRFNQIEKLLKESYVTLEGKHIFLRDFRFKILKSVVKIHAPIFEEITRRIETDRVKLIARVKERYTLSLEEIERRHSLLLERLVAFIAEIDVAVSNARCARWMRLSRPILEEGNFFEAVALRHPIIEANEKHGIYIPNDVYLGEPNGTEHDHIMLDASGGEEVRGVLLYGINSSGKSSLMKSVGLAVILAQAGFFIPAVELRMGIFHKLFTRIVSRDNLYKGLSTFSVEMLELKNIFNRADERSLVLGDEISQGTETLSALAIVSSAILRLEELGARFIFASHLHQLAEVEEIRKLKRLIFLHLGVRYDAATDRLIYDRKLKIGLGDSLYGLEFARSLHMDETFLRRAAEIRETLTGGGSELKKLKKKKRSKYHKELFVTRCALCDAPVDEVHHIAPQKSADEAGNIAHFHKNHRYNLIPLCKKHHEMVHRGEIVISGFVMTSDGLQLHYEEKKD</sequence>
<evidence type="ECO:0000256" key="3">
    <source>
        <dbReference type="ARBA" id="ARBA00022840"/>
    </source>
</evidence>
<dbReference type="InterPro" id="IPR045076">
    <property type="entry name" value="MutS"/>
</dbReference>
<dbReference type="PANTHER" id="PTHR11361">
    <property type="entry name" value="DNA MISMATCH REPAIR PROTEIN MUTS FAMILY MEMBER"/>
    <property type="match status" value="1"/>
</dbReference>
<dbReference type="EMBL" id="CP002452">
    <property type="protein sequence ID" value="ADV45855.1"/>
    <property type="molecule type" value="Genomic_DNA"/>
</dbReference>
<evidence type="ECO:0000256" key="1">
    <source>
        <dbReference type="ARBA" id="ARBA00022741"/>
    </source>
</evidence>
<keyword evidence="1" id="KW-0547">Nucleotide-binding</keyword>
<dbReference type="SUPFAM" id="SSF52540">
    <property type="entry name" value="P-loop containing nucleoside triphosphate hydrolases"/>
    <property type="match status" value="1"/>
</dbReference>
<dbReference type="GO" id="GO:0005829">
    <property type="term" value="C:cytosol"/>
    <property type="evidence" value="ECO:0007669"/>
    <property type="project" value="TreeGrafter"/>
</dbReference>
<dbReference type="PANTHER" id="PTHR11361:SF99">
    <property type="entry name" value="DNA MISMATCH REPAIR PROTEIN"/>
    <property type="match status" value="1"/>
</dbReference>
<dbReference type="Gene3D" id="3.40.1170.10">
    <property type="entry name" value="DNA repair protein MutS, domain I"/>
    <property type="match status" value="1"/>
</dbReference>
<dbReference type="GO" id="GO:0006298">
    <property type="term" value="P:mismatch repair"/>
    <property type="evidence" value="ECO:0007669"/>
    <property type="project" value="InterPro"/>
</dbReference>
<accession>E6X152</accession>
<dbReference type="InterPro" id="IPR003615">
    <property type="entry name" value="HNH_nuc"/>
</dbReference>
<dbReference type="InterPro" id="IPR007695">
    <property type="entry name" value="DNA_mismatch_repair_MutS-lik_N"/>
</dbReference>
<dbReference type="RefSeq" id="WP_013553551.1">
    <property type="nucleotide sequence ID" value="NC_014935.1"/>
</dbReference>
<evidence type="ECO:0000259" key="5">
    <source>
        <dbReference type="SMART" id="SM00533"/>
    </source>
</evidence>
<keyword evidence="4" id="KW-0238">DNA-binding</keyword>
<dbReference type="Pfam" id="PF00488">
    <property type="entry name" value="MutS_V"/>
    <property type="match status" value="1"/>
</dbReference>
<dbReference type="AlphaFoldDB" id="E6X152"/>
<name>E6X152_NITSE</name>